<dbReference type="Pfam" id="PF22788">
    <property type="entry name" value="COP9_hel_rpt"/>
    <property type="match status" value="1"/>
</dbReference>
<evidence type="ECO:0000256" key="2">
    <source>
        <dbReference type="ARBA" id="ARBA00004496"/>
    </source>
</evidence>
<dbReference type="FunFam" id="1.10.10.10:FF:000354">
    <property type="entry name" value="COP9 signalosome complex subunit 3"/>
    <property type="match status" value="1"/>
</dbReference>
<dbReference type="InterPro" id="IPR050756">
    <property type="entry name" value="CSN3"/>
</dbReference>
<evidence type="ECO:0000256" key="1">
    <source>
        <dbReference type="ARBA" id="ARBA00004123"/>
    </source>
</evidence>
<dbReference type="GO" id="GO:0010971">
    <property type="term" value="P:positive regulation of G2/M transition of mitotic cell cycle"/>
    <property type="evidence" value="ECO:0007669"/>
    <property type="project" value="EnsemblPlants"/>
</dbReference>
<comment type="subcellular location">
    <subcellularLocation>
        <location evidence="2">Cytoplasm</location>
    </subcellularLocation>
    <subcellularLocation>
        <location evidence="1">Nucleus</location>
    </subcellularLocation>
</comment>
<dbReference type="PANTHER" id="PTHR10758">
    <property type="entry name" value="26S PROTEASOME NON-ATPASE REGULATORY SUBUNIT 3/COP9 SIGNALOSOME COMPLEX SUBUNIT 3"/>
    <property type="match status" value="1"/>
</dbReference>
<name>A0A1R3HTF4_COCAP</name>
<dbReference type="Gramene" id="OMO73666">
    <property type="protein sequence ID" value="OMO73666"/>
    <property type="gene ID" value="CCACVL1_17187"/>
</dbReference>
<evidence type="ECO:0000256" key="7">
    <source>
        <dbReference type="ARBA" id="ARBA00023242"/>
    </source>
</evidence>
<dbReference type="Gene3D" id="1.25.40.570">
    <property type="match status" value="1"/>
</dbReference>
<dbReference type="SMART" id="SM00088">
    <property type="entry name" value="PINT"/>
    <property type="match status" value="1"/>
</dbReference>
<proteinExistence type="inferred from homology"/>
<evidence type="ECO:0000256" key="4">
    <source>
        <dbReference type="ARBA" id="ARBA00014878"/>
    </source>
</evidence>
<dbReference type="GO" id="GO:0000338">
    <property type="term" value="P:protein deneddylation"/>
    <property type="evidence" value="ECO:0007669"/>
    <property type="project" value="EnsemblPlants"/>
</dbReference>
<dbReference type="InterPro" id="IPR036390">
    <property type="entry name" value="WH_DNA-bd_sf"/>
</dbReference>
<comment type="similarity">
    <text evidence="3">Belongs to the CSN3 family.</text>
</comment>
<keyword evidence="10" id="KW-1185">Reference proteome</keyword>
<accession>A0A1R3HTF4</accession>
<keyword evidence="6" id="KW-0736">Signalosome</keyword>
<evidence type="ECO:0000313" key="9">
    <source>
        <dbReference type="EMBL" id="OMO73666.1"/>
    </source>
</evidence>
<dbReference type="Pfam" id="PF01399">
    <property type="entry name" value="PCI"/>
    <property type="match status" value="1"/>
</dbReference>
<dbReference type="Proteomes" id="UP000188268">
    <property type="component" value="Unassembled WGS sequence"/>
</dbReference>
<evidence type="ECO:0000256" key="5">
    <source>
        <dbReference type="ARBA" id="ARBA00022490"/>
    </source>
</evidence>
<dbReference type="PROSITE" id="PS50250">
    <property type="entry name" value="PCI"/>
    <property type="match status" value="1"/>
</dbReference>
<protein>
    <recommendedName>
        <fullName evidence="4">COP9 signalosome complex subunit 3</fullName>
    </recommendedName>
</protein>
<dbReference type="SUPFAM" id="SSF46785">
    <property type="entry name" value="Winged helix' DNA-binding domain"/>
    <property type="match status" value="1"/>
</dbReference>
<feature type="domain" description="PCI" evidence="8">
    <location>
        <begin position="191"/>
        <end position="360"/>
    </location>
</feature>
<dbReference type="InterPro" id="IPR055089">
    <property type="entry name" value="COP9_N"/>
</dbReference>
<reference evidence="9 10" key="1">
    <citation type="submission" date="2013-09" db="EMBL/GenBank/DDBJ databases">
        <title>Corchorus capsularis genome sequencing.</title>
        <authorList>
            <person name="Alam M."/>
            <person name="Haque M.S."/>
            <person name="Islam M.S."/>
            <person name="Emdad E.M."/>
            <person name="Islam M.M."/>
            <person name="Ahmed B."/>
            <person name="Halim A."/>
            <person name="Hossen Q.M.M."/>
            <person name="Hossain M.Z."/>
            <person name="Ahmed R."/>
            <person name="Khan M.M."/>
            <person name="Islam R."/>
            <person name="Rashid M.M."/>
            <person name="Khan S.A."/>
            <person name="Rahman M.S."/>
            <person name="Alam M."/>
        </authorList>
    </citation>
    <scope>NUCLEOTIDE SEQUENCE [LARGE SCALE GENOMIC DNA]</scope>
    <source>
        <strain evidence="10">cv. CVL-1</strain>
        <tissue evidence="9">Whole seedling</tissue>
    </source>
</reference>
<dbReference type="PANTHER" id="PTHR10758:SF1">
    <property type="entry name" value="COP9 SIGNALOSOME COMPLEX SUBUNIT 3"/>
    <property type="match status" value="1"/>
</dbReference>
<dbReference type="GO" id="GO:0006511">
    <property type="term" value="P:ubiquitin-dependent protein catabolic process"/>
    <property type="evidence" value="ECO:0007669"/>
    <property type="project" value="TreeGrafter"/>
</dbReference>
<gene>
    <name evidence="9" type="ORF">CCACVL1_17187</name>
</gene>
<dbReference type="FunFam" id="1.25.40.570:FF:000008">
    <property type="entry name" value="COP9 signalosome complex subunit 3"/>
    <property type="match status" value="1"/>
</dbReference>
<sequence length="423" mass="47942">MNSMEGLVTQIQGLSSTASDVALLQNTLKQADDALHAESTRLLPFLEQLDPSKHSLGYLFFLEACTSGPVSKEQASTFVLIIARFISSCAAEQIRLAPDKFISVCKRFKDQVLLLEEPLRGVAPMLTAIRKLQSAEHLTTLHPDFLLLCLLSKCYKIGLSILEEDIFEVDQPRDLFLYCYYGGMICIGQKRFRKALELLHSVVTAPMSTINAIAVEAYKKYILVSLIHNGQFSTSLPKYASSVAQRNLKNFCQPYTELANCYNNGKIAELETYVLANSEKFESDNNLGLVKQVVSSMYKRNIQRLTQTYLTLSLQDIANTVHLNSPKEAEMHVLQMIQDGEIYATINQKDGMVRFLEDPEQYKTCEMIERVDSSIQRLMSLSKKLTVMDELMSCDPLYLAKAGRERQRFDFDDFDTVPQRFNI</sequence>
<dbReference type="GO" id="GO:0005737">
    <property type="term" value="C:cytoplasm"/>
    <property type="evidence" value="ECO:0007669"/>
    <property type="project" value="UniProtKB-SubCell"/>
</dbReference>
<dbReference type="GO" id="GO:0008180">
    <property type="term" value="C:COP9 signalosome"/>
    <property type="evidence" value="ECO:0007669"/>
    <property type="project" value="UniProtKB-KW"/>
</dbReference>
<evidence type="ECO:0000256" key="3">
    <source>
        <dbReference type="ARBA" id="ARBA00007084"/>
    </source>
</evidence>
<dbReference type="STRING" id="210143.A0A1R3HTF4"/>
<dbReference type="OMA" id="NHYHDLV"/>
<evidence type="ECO:0000313" key="10">
    <source>
        <dbReference type="Proteomes" id="UP000188268"/>
    </source>
</evidence>
<organism evidence="9 10">
    <name type="scientific">Corchorus capsularis</name>
    <name type="common">Jute</name>
    <dbReference type="NCBI Taxonomy" id="210143"/>
    <lineage>
        <taxon>Eukaryota</taxon>
        <taxon>Viridiplantae</taxon>
        <taxon>Streptophyta</taxon>
        <taxon>Embryophyta</taxon>
        <taxon>Tracheophyta</taxon>
        <taxon>Spermatophyta</taxon>
        <taxon>Magnoliopsida</taxon>
        <taxon>eudicotyledons</taxon>
        <taxon>Gunneridae</taxon>
        <taxon>Pentapetalae</taxon>
        <taxon>rosids</taxon>
        <taxon>malvids</taxon>
        <taxon>Malvales</taxon>
        <taxon>Malvaceae</taxon>
        <taxon>Grewioideae</taxon>
        <taxon>Apeibeae</taxon>
        <taxon>Corchorus</taxon>
    </lineage>
</organism>
<dbReference type="EMBL" id="AWWV01011173">
    <property type="protein sequence ID" value="OMO73666.1"/>
    <property type="molecule type" value="Genomic_DNA"/>
</dbReference>
<keyword evidence="5" id="KW-0963">Cytoplasm</keyword>
<comment type="caution">
    <text evidence="9">The sequence shown here is derived from an EMBL/GenBank/DDBJ whole genome shotgun (WGS) entry which is preliminary data.</text>
</comment>
<dbReference type="InterPro" id="IPR000717">
    <property type="entry name" value="PCI_dom"/>
</dbReference>
<evidence type="ECO:0000256" key="6">
    <source>
        <dbReference type="ARBA" id="ARBA00022790"/>
    </source>
</evidence>
<evidence type="ECO:0000259" key="8">
    <source>
        <dbReference type="PROSITE" id="PS50250"/>
    </source>
</evidence>
<keyword evidence="7" id="KW-0539">Nucleus</keyword>
<dbReference type="AlphaFoldDB" id="A0A1R3HTF4"/>
<dbReference type="OrthoDB" id="29061at2759"/>